<keyword evidence="2" id="KW-1185">Reference proteome</keyword>
<name>A0ABY2RMG8_9NOCA</name>
<sequence length="195" mass="22089">MNATDGVMRTDDLAGWLGRYGSLFWRFQRWGYRFDKLGMPGQVGSALTRRGGISVRDGSAEFEVYVEGDHFGLARTNDGDEGTRLSFSRIEDAERYLAVRIGDRLRAHAGLDPRGPEWSDAGLDEGVEALQDDVRVVLVRKADPRARCTVPIEDREWFSHAMMFGVEELDDVLTHGIPDMRVVRPFWAFDPIDPR</sequence>
<dbReference type="RefSeq" id="WP_136908619.1">
    <property type="nucleotide sequence ID" value="NZ_SUMD01000003.1"/>
</dbReference>
<gene>
    <name evidence="1" type="ORF">FCG67_07580</name>
</gene>
<accession>A0ABY2RMG8</accession>
<proteinExistence type="predicted"/>
<protein>
    <submittedName>
        <fullName evidence="1">Uncharacterized protein</fullName>
    </submittedName>
</protein>
<evidence type="ECO:0000313" key="1">
    <source>
        <dbReference type="EMBL" id="TJZ79482.1"/>
    </source>
</evidence>
<organism evidence="1 2">
    <name type="scientific">Rhodococcus oryzae</name>
    <dbReference type="NCBI Taxonomy" id="2571143"/>
    <lineage>
        <taxon>Bacteria</taxon>
        <taxon>Bacillati</taxon>
        <taxon>Actinomycetota</taxon>
        <taxon>Actinomycetes</taxon>
        <taxon>Mycobacteriales</taxon>
        <taxon>Nocardiaceae</taxon>
        <taxon>Rhodococcus</taxon>
    </lineage>
</organism>
<comment type="caution">
    <text evidence="1">The sequence shown here is derived from an EMBL/GenBank/DDBJ whole genome shotgun (WGS) entry which is preliminary data.</text>
</comment>
<evidence type="ECO:0000313" key="2">
    <source>
        <dbReference type="Proteomes" id="UP000305109"/>
    </source>
</evidence>
<dbReference type="EMBL" id="SUMD01000003">
    <property type="protein sequence ID" value="TJZ79482.1"/>
    <property type="molecule type" value="Genomic_DNA"/>
</dbReference>
<dbReference type="Proteomes" id="UP000305109">
    <property type="component" value="Unassembled WGS sequence"/>
</dbReference>
<reference evidence="1 2" key="1">
    <citation type="submission" date="2019-04" db="EMBL/GenBank/DDBJ databases">
        <title>Rhodococcus oryzae sp. nov., a novel actinomycete isolated from rhizosphere soil of rice (Oryza sativa L.).</title>
        <authorList>
            <person name="Li C."/>
        </authorList>
    </citation>
    <scope>NUCLEOTIDE SEQUENCE [LARGE SCALE GENOMIC DNA]</scope>
    <source>
        <strain evidence="1 2">NEAU-CX67</strain>
    </source>
</reference>